<evidence type="ECO:0000256" key="4">
    <source>
        <dbReference type="ARBA" id="ARBA00023136"/>
    </source>
</evidence>
<keyword evidence="2 5" id="KW-0812">Transmembrane</keyword>
<reference evidence="9 10" key="1">
    <citation type="journal article" date="2012" name="Genome Biol.">
        <title>Genome and low-iron response of an oceanic diatom adapted to chronic iron limitation.</title>
        <authorList>
            <person name="Lommer M."/>
            <person name="Specht M."/>
            <person name="Roy A.S."/>
            <person name="Kraemer L."/>
            <person name="Andreson R."/>
            <person name="Gutowska M.A."/>
            <person name="Wolf J."/>
            <person name="Bergner S.V."/>
            <person name="Schilhabel M.B."/>
            <person name="Klostermeier U.C."/>
            <person name="Beiko R.G."/>
            <person name="Rosenstiel P."/>
            <person name="Hippler M."/>
            <person name="Laroche J."/>
        </authorList>
    </citation>
    <scope>NUCLEOTIDE SEQUENCE [LARGE SCALE GENOMIC DNA]</scope>
    <source>
        <strain evidence="9 10">CCMP1005</strain>
    </source>
</reference>
<name>K0SVC9_THAOC</name>
<dbReference type="GO" id="GO:0005783">
    <property type="term" value="C:endoplasmic reticulum"/>
    <property type="evidence" value="ECO:0007669"/>
    <property type="project" value="TreeGrafter"/>
</dbReference>
<feature type="non-terminal residue" evidence="9">
    <location>
        <position position="1"/>
    </location>
</feature>
<evidence type="ECO:0000256" key="2">
    <source>
        <dbReference type="ARBA" id="ARBA00022692"/>
    </source>
</evidence>
<protein>
    <recommendedName>
        <fullName evidence="8">EXPERA domain-containing protein</fullName>
    </recommendedName>
</protein>
<dbReference type="OrthoDB" id="37223at2759"/>
<evidence type="ECO:0000256" key="1">
    <source>
        <dbReference type="ARBA" id="ARBA00004141"/>
    </source>
</evidence>
<proteinExistence type="predicted"/>
<comment type="subcellular location">
    <subcellularLocation>
        <location evidence="1">Membrane</location>
        <topology evidence="1">Multi-pass membrane protein</topology>
    </subcellularLocation>
</comment>
<keyword evidence="10" id="KW-1185">Reference proteome</keyword>
<dbReference type="GO" id="GO:0016020">
    <property type="term" value="C:membrane"/>
    <property type="evidence" value="ECO:0007669"/>
    <property type="project" value="UniProtKB-SubCell"/>
</dbReference>
<keyword evidence="4 5" id="KW-0472">Membrane</keyword>
<dbReference type="PROSITE" id="PS51751">
    <property type="entry name" value="EXPERA"/>
    <property type="match status" value="1"/>
</dbReference>
<gene>
    <name evidence="9" type="ORF">THAOC_09353</name>
</gene>
<evidence type="ECO:0000313" key="10">
    <source>
        <dbReference type="Proteomes" id="UP000266841"/>
    </source>
</evidence>
<dbReference type="InterPro" id="IPR051987">
    <property type="entry name" value="Sigma-2_receptor-like"/>
</dbReference>
<dbReference type="PANTHER" id="PTHR31204">
    <property type="entry name" value="SIGMA INTRACELLULAR RECEPTOR 2"/>
    <property type="match status" value="1"/>
</dbReference>
<keyword evidence="3 5" id="KW-1133">Transmembrane helix</keyword>
<evidence type="ECO:0000256" key="7">
    <source>
        <dbReference type="SAM" id="Phobius"/>
    </source>
</evidence>
<sequence length="230" mass="25465">GIAVSLGSRPRIGSPSTSGPVAAAYRPPLDREELAPRLGSAVNALDRAVVDNSLRMILLERPRVDRMFPPELRNHHGQALLPKSWFPGQLQEVLQWYAATFRDSLMMKATHEGGNSEVWFTSLVGIEVILQLPFFLYAVYVLTLTNGDGRWTRGDGPFKSLCMIYGSVTCTTLVPIFASICADPSTTAWEKAVLGSFYLPYFVFPFWLVLIAASSDDMFGRTRSKAFKIG</sequence>
<feature type="domain" description="EXPERA" evidence="8">
    <location>
        <begin position="64"/>
        <end position="209"/>
    </location>
</feature>
<feature type="region of interest" description="Disordered" evidence="6">
    <location>
        <begin position="1"/>
        <end position="25"/>
    </location>
</feature>
<dbReference type="EMBL" id="AGNL01010132">
    <property type="protein sequence ID" value="EJK69395.1"/>
    <property type="molecule type" value="Genomic_DNA"/>
</dbReference>
<dbReference type="AlphaFoldDB" id="K0SVC9"/>
<organism evidence="9 10">
    <name type="scientific">Thalassiosira oceanica</name>
    <name type="common">Marine diatom</name>
    <dbReference type="NCBI Taxonomy" id="159749"/>
    <lineage>
        <taxon>Eukaryota</taxon>
        <taxon>Sar</taxon>
        <taxon>Stramenopiles</taxon>
        <taxon>Ochrophyta</taxon>
        <taxon>Bacillariophyta</taxon>
        <taxon>Coscinodiscophyceae</taxon>
        <taxon>Thalassiosirophycidae</taxon>
        <taxon>Thalassiosirales</taxon>
        <taxon>Thalassiosiraceae</taxon>
        <taxon>Thalassiosira</taxon>
    </lineage>
</organism>
<feature type="transmembrane region" description="Helical" evidence="7">
    <location>
        <begin position="192"/>
        <end position="213"/>
    </location>
</feature>
<evidence type="ECO:0000256" key="6">
    <source>
        <dbReference type="SAM" id="MobiDB-lite"/>
    </source>
</evidence>
<evidence type="ECO:0000256" key="5">
    <source>
        <dbReference type="PROSITE-ProRule" id="PRU01087"/>
    </source>
</evidence>
<dbReference type="Pfam" id="PF05241">
    <property type="entry name" value="EBP"/>
    <property type="match status" value="1"/>
</dbReference>
<feature type="transmembrane region" description="Helical" evidence="7">
    <location>
        <begin position="161"/>
        <end position="180"/>
    </location>
</feature>
<evidence type="ECO:0000256" key="3">
    <source>
        <dbReference type="ARBA" id="ARBA00022989"/>
    </source>
</evidence>
<dbReference type="PANTHER" id="PTHR31204:SF1">
    <property type="entry name" value="SIGMA INTRACELLULAR RECEPTOR 2"/>
    <property type="match status" value="1"/>
</dbReference>
<feature type="transmembrane region" description="Helical" evidence="7">
    <location>
        <begin position="118"/>
        <end position="140"/>
    </location>
</feature>
<dbReference type="Proteomes" id="UP000266841">
    <property type="component" value="Unassembled WGS sequence"/>
</dbReference>
<comment type="caution">
    <text evidence="9">The sequence shown here is derived from an EMBL/GenBank/DDBJ whole genome shotgun (WGS) entry which is preliminary data.</text>
</comment>
<evidence type="ECO:0000259" key="8">
    <source>
        <dbReference type="PROSITE" id="PS51751"/>
    </source>
</evidence>
<dbReference type="InterPro" id="IPR033118">
    <property type="entry name" value="EXPERA"/>
</dbReference>
<dbReference type="eggNOG" id="ENOG502QZGT">
    <property type="taxonomic scope" value="Eukaryota"/>
</dbReference>
<accession>K0SVC9</accession>
<evidence type="ECO:0000313" key="9">
    <source>
        <dbReference type="EMBL" id="EJK69395.1"/>
    </source>
</evidence>